<evidence type="ECO:0000313" key="2">
    <source>
        <dbReference type="EMBL" id="CAB4144647.1"/>
    </source>
</evidence>
<feature type="domain" description="Gene product 88" evidence="1">
    <location>
        <begin position="13"/>
        <end position="242"/>
    </location>
</feature>
<organism evidence="2">
    <name type="scientific">uncultured Caudovirales phage</name>
    <dbReference type="NCBI Taxonomy" id="2100421"/>
    <lineage>
        <taxon>Viruses</taxon>
        <taxon>Duplodnaviria</taxon>
        <taxon>Heunggongvirae</taxon>
        <taxon>Uroviricota</taxon>
        <taxon>Caudoviricetes</taxon>
        <taxon>Peduoviridae</taxon>
        <taxon>Maltschvirus</taxon>
        <taxon>Maltschvirus maltsch</taxon>
    </lineage>
</organism>
<gene>
    <name evidence="2" type="ORF">UFOVP468_44</name>
</gene>
<sequence length="261" mass="28851">MITFDRLLSIDSAKAAKATGYGYLNGIHYMAPHNEAGAGNLCSHASPQCIAHCLGKYSGQASMVSDLEHGTNSVRESRKAKARMFMSERQTYLRHLERQIARLVAKAAREGLKPCVRLNGSTDIAFERMRFGASRRTLLERFPDVQFVDYTKVPSRLKNVPANLSLTFSRSEINEADCLDALAQGHNVAVIFAHGLPVSRLWNGYRVIDGDRHDLRHLDPKGVVVGLSPKGNKAKRDMSGFVLRDYSACEGELTHAPRLAA</sequence>
<evidence type="ECO:0000259" key="1">
    <source>
        <dbReference type="Pfam" id="PF17338"/>
    </source>
</evidence>
<proteinExistence type="predicted"/>
<dbReference type="EMBL" id="LR796432">
    <property type="protein sequence ID" value="CAB4144647.1"/>
    <property type="molecule type" value="Genomic_DNA"/>
</dbReference>
<protein>
    <recommendedName>
        <fullName evidence="1">Gene product 88 domain-containing protein</fullName>
    </recommendedName>
</protein>
<reference evidence="2" key="1">
    <citation type="submission" date="2020-04" db="EMBL/GenBank/DDBJ databases">
        <authorList>
            <person name="Chiriac C."/>
            <person name="Salcher M."/>
            <person name="Ghai R."/>
            <person name="Kavagutti S V."/>
        </authorList>
    </citation>
    <scope>NUCLEOTIDE SEQUENCE</scope>
</reference>
<dbReference type="Pfam" id="PF17338">
    <property type="entry name" value="GP88"/>
    <property type="match status" value="1"/>
</dbReference>
<dbReference type="InterPro" id="IPR020290">
    <property type="entry name" value="Gp88"/>
</dbReference>
<name>A0A6J5MFN7_9CAUD</name>
<accession>A0A6J5MFN7</accession>